<dbReference type="Proteomes" id="UP000708208">
    <property type="component" value="Unassembled WGS sequence"/>
</dbReference>
<proteinExistence type="inferred from homology"/>
<dbReference type="EC" id="2.5.1.18" evidence="1"/>
<dbReference type="PANTHER" id="PTHR11571:SF224">
    <property type="entry name" value="HEMATOPOIETIC PROSTAGLANDIN D SYNTHASE"/>
    <property type="match status" value="1"/>
</dbReference>
<evidence type="ECO:0000256" key="3">
    <source>
        <dbReference type="ARBA" id="ARBA00038317"/>
    </source>
</evidence>
<dbReference type="CDD" id="cd03192">
    <property type="entry name" value="GST_C_Sigma_like"/>
    <property type="match status" value="1"/>
</dbReference>
<comment type="caution">
    <text evidence="7">The sequence shown here is derived from an EMBL/GenBank/DDBJ whole genome shotgun (WGS) entry which is preliminary data.</text>
</comment>
<dbReference type="Pfam" id="PF02798">
    <property type="entry name" value="GST_N"/>
    <property type="match status" value="1"/>
</dbReference>
<evidence type="ECO:0000313" key="8">
    <source>
        <dbReference type="Proteomes" id="UP000708208"/>
    </source>
</evidence>
<feature type="domain" description="GST N-terminal" evidence="5">
    <location>
        <begin position="3"/>
        <end position="80"/>
    </location>
</feature>
<feature type="domain" description="GST C-terminal" evidence="6">
    <location>
        <begin position="82"/>
        <end position="206"/>
    </location>
</feature>
<evidence type="ECO:0000256" key="2">
    <source>
        <dbReference type="ARBA" id="ARBA00022679"/>
    </source>
</evidence>
<organism evidence="7 8">
    <name type="scientific">Allacma fusca</name>
    <dbReference type="NCBI Taxonomy" id="39272"/>
    <lineage>
        <taxon>Eukaryota</taxon>
        <taxon>Metazoa</taxon>
        <taxon>Ecdysozoa</taxon>
        <taxon>Arthropoda</taxon>
        <taxon>Hexapoda</taxon>
        <taxon>Collembola</taxon>
        <taxon>Symphypleona</taxon>
        <taxon>Sminthuridae</taxon>
        <taxon>Allacma</taxon>
    </lineage>
</organism>
<dbReference type="CDD" id="cd03039">
    <property type="entry name" value="GST_N_Sigma_like"/>
    <property type="match status" value="1"/>
</dbReference>
<dbReference type="GO" id="GO:0004364">
    <property type="term" value="F:glutathione transferase activity"/>
    <property type="evidence" value="ECO:0007669"/>
    <property type="project" value="UniProtKB-EC"/>
</dbReference>
<dbReference type="InterPro" id="IPR010987">
    <property type="entry name" value="Glutathione-S-Trfase_C-like"/>
</dbReference>
<dbReference type="GO" id="GO:0004602">
    <property type="term" value="F:glutathione peroxidase activity"/>
    <property type="evidence" value="ECO:0007669"/>
    <property type="project" value="UniProtKB-ARBA"/>
</dbReference>
<dbReference type="PANTHER" id="PTHR11571">
    <property type="entry name" value="GLUTATHIONE S-TRANSFERASE"/>
    <property type="match status" value="1"/>
</dbReference>
<comment type="similarity">
    <text evidence="3">Belongs to the GST superfamily. Sigma family.</text>
</comment>
<dbReference type="PROSITE" id="PS50404">
    <property type="entry name" value="GST_NTER"/>
    <property type="match status" value="1"/>
</dbReference>
<keyword evidence="2" id="KW-0808">Transferase</keyword>
<dbReference type="EMBL" id="CAJVCH010569875">
    <property type="protein sequence ID" value="CAG7833428.1"/>
    <property type="molecule type" value="Genomic_DNA"/>
</dbReference>
<gene>
    <name evidence="7" type="ORF">AFUS01_LOCUS43051</name>
</gene>
<dbReference type="SFLD" id="SFLDG01205">
    <property type="entry name" value="AMPS.1"/>
    <property type="match status" value="1"/>
</dbReference>
<comment type="catalytic activity">
    <reaction evidence="4">
        <text>RX + glutathione = an S-substituted glutathione + a halide anion + H(+)</text>
        <dbReference type="Rhea" id="RHEA:16437"/>
        <dbReference type="ChEBI" id="CHEBI:15378"/>
        <dbReference type="ChEBI" id="CHEBI:16042"/>
        <dbReference type="ChEBI" id="CHEBI:17792"/>
        <dbReference type="ChEBI" id="CHEBI:57925"/>
        <dbReference type="ChEBI" id="CHEBI:90779"/>
        <dbReference type="EC" id="2.5.1.18"/>
    </reaction>
</comment>
<protein>
    <recommendedName>
        <fullName evidence="1">glutathione transferase</fullName>
        <ecNumber evidence="1">2.5.1.18</ecNumber>
    </recommendedName>
</protein>
<evidence type="ECO:0000256" key="1">
    <source>
        <dbReference type="ARBA" id="ARBA00012452"/>
    </source>
</evidence>
<dbReference type="FunFam" id="3.40.30.10:FF:000035">
    <property type="entry name" value="hematopoietic prostaglandin D synthase"/>
    <property type="match status" value="1"/>
</dbReference>
<dbReference type="Pfam" id="PF14497">
    <property type="entry name" value="GST_C_3"/>
    <property type="match status" value="1"/>
</dbReference>
<evidence type="ECO:0000259" key="6">
    <source>
        <dbReference type="PROSITE" id="PS50405"/>
    </source>
</evidence>
<dbReference type="InterPro" id="IPR004045">
    <property type="entry name" value="Glutathione_S-Trfase_N"/>
</dbReference>
<evidence type="ECO:0000259" key="5">
    <source>
        <dbReference type="PROSITE" id="PS50404"/>
    </source>
</evidence>
<reference evidence="7" key="1">
    <citation type="submission" date="2021-06" db="EMBL/GenBank/DDBJ databases">
        <authorList>
            <person name="Hodson N. C."/>
            <person name="Mongue J. A."/>
            <person name="Jaron S. K."/>
        </authorList>
    </citation>
    <scope>NUCLEOTIDE SEQUENCE</scope>
</reference>
<name>A0A8J2PJW4_9HEXA</name>
<keyword evidence="8" id="KW-1185">Reference proteome</keyword>
<evidence type="ECO:0000256" key="4">
    <source>
        <dbReference type="ARBA" id="ARBA00047960"/>
    </source>
</evidence>
<dbReference type="SFLD" id="SFLDS00019">
    <property type="entry name" value="Glutathione_Transferase_(cytos"/>
    <property type="match status" value="1"/>
</dbReference>
<dbReference type="InterPro" id="IPR040079">
    <property type="entry name" value="Glutathione_S-Trfase"/>
</dbReference>
<evidence type="ECO:0000313" key="7">
    <source>
        <dbReference type="EMBL" id="CAG7833428.1"/>
    </source>
</evidence>
<dbReference type="PROSITE" id="PS50405">
    <property type="entry name" value="GST_CTER"/>
    <property type="match status" value="1"/>
</dbReference>
<sequence>MTTDYKLTYFNARGIAEPIRYIFAYAEVPYEDVRIEKESWPELKPNTPWGQIPTLETEGQVLAQSSTIARFLARKYDLVGSTDLEAAQCDELVDAIGDLKLEWKKFFLELDPEKRDELKKNLIGVQIRKYFTKFDSMIGSNPDGTHLVGKSFTWADFYVACYLEAVERTVDASILEEYPNLKGLKEEVNNIPQIKTWIESRPDTVN</sequence>
<accession>A0A8J2PJW4</accession>
<dbReference type="AlphaFoldDB" id="A0A8J2PJW4"/>
<dbReference type="InterPro" id="IPR004046">
    <property type="entry name" value="GST_C"/>
</dbReference>
<dbReference type="GO" id="GO:0006749">
    <property type="term" value="P:glutathione metabolic process"/>
    <property type="evidence" value="ECO:0007669"/>
    <property type="project" value="TreeGrafter"/>
</dbReference>
<dbReference type="OrthoDB" id="414243at2759"/>
<dbReference type="InterPro" id="IPR050213">
    <property type="entry name" value="GST_superfamily"/>
</dbReference>
<dbReference type="FunFam" id="1.20.1050.10:FF:000030">
    <property type="entry name" value="Glutathione S-transferase S1"/>
    <property type="match status" value="1"/>
</dbReference>
<dbReference type="SFLD" id="SFLDG00363">
    <property type="entry name" value="AMPS_(cytGST):_Alpha-__Mu-__Pi"/>
    <property type="match status" value="1"/>
</dbReference>